<accession>A0A166NLZ9</accession>
<gene>
    <name evidence="1" type="ORF">FIBSPDRAFT_394129</name>
</gene>
<evidence type="ECO:0000313" key="2">
    <source>
        <dbReference type="Proteomes" id="UP000076532"/>
    </source>
</evidence>
<keyword evidence="2" id="KW-1185">Reference proteome</keyword>
<protein>
    <submittedName>
        <fullName evidence="1">Uncharacterized protein</fullName>
    </submittedName>
</protein>
<name>A0A166NLZ9_9AGAM</name>
<dbReference type="Proteomes" id="UP000076532">
    <property type="component" value="Unassembled WGS sequence"/>
</dbReference>
<dbReference type="AlphaFoldDB" id="A0A166NLZ9"/>
<proteinExistence type="predicted"/>
<dbReference type="EMBL" id="KV417522">
    <property type="protein sequence ID" value="KZP25153.1"/>
    <property type="molecule type" value="Genomic_DNA"/>
</dbReference>
<sequence length="98" mass="10023">MKSASSLSRFSLSIRAFVSFCFFVLSFGARLSPAGSLRGLNSIAGLASALPSSVADGSCDFPKPAASTASRAGPSLSFFFRINLESLGAPKPPSSSSN</sequence>
<reference evidence="1 2" key="1">
    <citation type="journal article" date="2016" name="Mol. Biol. Evol.">
        <title>Comparative Genomics of Early-Diverging Mushroom-Forming Fungi Provides Insights into the Origins of Lignocellulose Decay Capabilities.</title>
        <authorList>
            <person name="Nagy L.G."/>
            <person name="Riley R."/>
            <person name="Tritt A."/>
            <person name="Adam C."/>
            <person name="Daum C."/>
            <person name="Floudas D."/>
            <person name="Sun H."/>
            <person name="Yadav J.S."/>
            <person name="Pangilinan J."/>
            <person name="Larsson K.H."/>
            <person name="Matsuura K."/>
            <person name="Barry K."/>
            <person name="Labutti K."/>
            <person name="Kuo R."/>
            <person name="Ohm R.A."/>
            <person name="Bhattacharya S.S."/>
            <person name="Shirouzu T."/>
            <person name="Yoshinaga Y."/>
            <person name="Martin F.M."/>
            <person name="Grigoriev I.V."/>
            <person name="Hibbett D.S."/>
        </authorList>
    </citation>
    <scope>NUCLEOTIDE SEQUENCE [LARGE SCALE GENOMIC DNA]</scope>
    <source>
        <strain evidence="1 2">CBS 109695</strain>
    </source>
</reference>
<evidence type="ECO:0000313" key="1">
    <source>
        <dbReference type="EMBL" id="KZP25153.1"/>
    </source>
</evidence>
<organism evidence="1 2">
    <name type="scientific">Athelia psychrophila</name>
    <dbReference type="NCBI Taxonomy" id="1759441"/>
    <lineage>
        <taxon>Eukaryota</taxon>
        <taxon>Fungi</taxon>
        <taxon>Dikarya</taxon>
        <taxon>Basidiomycota</taxon>
        <taxon>Agaricomycotina</taxon>
        <taxon>Agaricomycetes</taxon>
        <taxon>Agaricomycetidae</taxon>
        <taxon>Atheliales</taxon>
        <taxon>Atheliaceae</taxon>
        <taxon>Athelia</taxon>
    </lineage>
</organism>